<dbReference type="FunFam" id="2.30.180.10:FF:000014">
    <property type="entry name" value="Stabilin 1"/>
    <property type="match status" value="1"/>
</dbReference>
<dbReference type="PROSITE" id="PS51257">
    <property type="entry name" value="PROKAR_LIPOPROTEIN"/>
    <property type="match status" value="1"/>
</dbReference>
<dbReference type="PROSITE" id="PS50213">
    <property type="entry name" value="FAS1"/>
    <property type="match status" value="1"/>
</dbReference>
<gene>
    <name evidence="4" type="ORF">GXP69_11460</name>
</gene>
<dbReference type="EMBL" id="JAAGWD010000004">
    <property type="protein sequence ID" value="NEM98314.1"/>
    <property type="molecule type" value="Genomic_DNA"/>
</dbReference>
<evidence type="ECO:0000313" key="5">
    <source>
        <dbReference type="Proteomes" id="UP000474777"/>
    </source>
</evidence>
<comment type="caution">
    <text evidence="4">The sequence shown here is derived from an EMBL/GenBank/DDBJ whole genome shotgun (WGS) entry which is preliminary data.</text>
</comment>
<dbReference type="SUPFAM" id="SSF82153">
    <property type="entry name" value="FAS1 domain"/>
    <property type="match status" value="1"/>
</dbReference>
<dbReference type="SMART" id="SM00554">
    <property type="entry name" value="FAS1"/>
    <property type="match status" value="1"/>
</dbReference>
<dbReference type="AlphaFoldDB" id="A0A6B3LXZ8"/>
<organism evidence="4 5">
    <name type="scientific">Pontibacter burrus</name>
    <dbReference type="NCBI Taxonomy" id="2704466"/>
    <lineage>
        <taxon>Bacteria</taxon>
        <taxon>Pseudomonadati</taxon>
        <taxon>Bacteroidota</taxon>
        <taxon>Cytophagia</taxon>
        <taxon>Cytophagales</taxon>
        <taxon>Hymenobacteraceae</taxon>
        <taxon>Pontibacter</taxon>
    </lineage>
</organism>
<accession>A0A6B3LXZ8</accession>
<sequence>MKTKQVINYMLALALIVLAGGCGTDASHDQLQQRNSVSASDTQEAAKQLISGNSQTLQKTADAGSSRTIPQNTRYNRELSTFYKAVQKAGMVQVLSNTGPYTVFAPTNAAFDSLPANTMQELLKPANKAELTALVNSHIVAGKVDASALQEGSTIKTLGNQQLQVTKEQNKVMINGAEVTDADMMSKNGVIHVVNKVLLPEAKEVIAQ</sequence>
<dbReference type="PANTHER" id="PTHR10900:SF77">
    <property type="entry name" value="FI19380P1"/>
    <property type="match status" value="1"/>
</dbReference>
<evidence type="ECO:0000313" key="4">
    <source>
        <dbReference type="EMBL" id="NEM98314.1"/>
    </source>
</evidence>
<dbReference type="Gene3D" id="2.30.180.10">
    <property type="entry name" value="FAS1 domain"/>
    <property type="match status" value="1"/>
</dbReference>
<dbReference type="InterPro" id="IPR036378">
    <property type="entry name" value="FAS1_dom_sf"/>
</dbReference>
<keyword evidence="5" id="KW-1185">Reference proteome</keyword>
<dbReference type="PANTHER" id="PTHR10900">
    <property type="entry name" value="PERIOSTIN-RELATED"/>
    <property type="match status" value="1"/>
</dbReference>
<feature type="signal peptide" evidence="2">
    <location>
        <begin position="1"/>
        <end position="19"/>
    </location>
</feature>
<proteinExistence type="predicted"/>
<dbReference type="RefSeq" id="WP_163915196.1">
    <property type="nucleotide sequence ID" value="NZ_JAAGWD010000004.1"/>
</dbReference>
<evidence type="ECO:0000256" key="1">
    <source>
        <dbReference type="SAM" id="MobiDB-lite"/>
    </source>
</evidence>
<dbReference type="GO" id="GO:0005615">
    <property type="term" value="C:extracellular space"/>
    <property type="evidence" value="ECO:0007669"/>
    <property type="project" value="TreeGrafter"/>
</dbReference>
<protein>
    <submittedName>
        <fullName evidence="4">Fasciclin domain-containing protein</fullName>
    </submittedName>
</protein>
<feature type="chain" id="PRO_5025479469" evidence="2">
    <location>
        <begin position="20"/>
        <end position="208"/>
    </location>
</feature>
<dbReference type="Pfam" id="PF02469">
    <property type="entry name" value="Fasciclin"/>
    <property type="match status" value="1"/>
</dbReference>
<name>A0A6B3LXZ8_9BACT</name>
<feature type="domain" description="FAS1" evidence="3">
    <location>
        <begin position="66"/>
        <end position="198"/>
    </location>
</feature>
<evidence type="ECO:0000259" key="3">
    <source>
        <dbReference type="PROSITE" id="PS50213"/>
    </source>
</evidence>
<keyword evidence="2" id="KW-0732">Signal</keyword>
<dbReference type="InterPro" id="IPR000782">
    <property type="entry name" value="FAS1_domain"/>
</dbReference>
<evidence type="ECO:0000256" key="2">
    <source>
        <dbReference type="SAM" id="SignalP"/>
    </source>
</evidence>
<feature type="region of interest" description="Disordered" evidence="1">
    <location>
        <begin position="51"/>
        <end position="71"/>
    </location>
</feature>
<dbReference type="InterPro" id="IPR050904">
    <property type="entry name" value="Adhesion/Biosynth-related"/>
</dbReference>
<reference evidence="4 5" key="1">
    <citation type="submission" date="2020-02" db="EMBL/GenBank/DDBJ databases">
        <authorList>
            <person name="Kim M.K."/>
        </authorList>
    </citation>
    <scope>NUCLEOTIDE SEQUENCE [LARGE SCALE GENOMIC DNA]</scope>
    <source>
        <strain evidence="4 5">BT327</strain>
    </source>
</reference>
<dbReference type="Proteomes" id="UP000474777">
    <property type="component" value="Unassembled WGS sequence"/>
</dbReference>